<protein>
    <submittedName>
        <fullName evidence="2">Uncharacterized protein</fullName>
    </submittedName>
</protein>
<dbReference type="AlphaFoldDB" id="A0A6V7Y1F8"/>
<organism evidence="2 3">
    <name type="scientific">Meloidogyne enterolobii</name>
    <name type="common">Root-knot nematode worm</name>
    <name type="synonym">Meloidogyne mayaguensis</name>
    <dbReference type="NCBI Taxonomy" id="390850"/>
    <lineage>
        <taxon>Eukaryota</taxon>
        <taxon>Metazoa</taxon>
        <taxon>Ecdysozoa</taxon>
        <taxon>Nematoda</taxon>
        <taxon>Chromadorea</taxon>
        <taxon>Rhabditida</taxon>
        <taxon>Tylenchina</taxon>
        <taxon>Tylenchomorpha</taxon>
        <taxon>Tylenchoidea</taxon>
        <taxon>Meloidogynidae</taxon>
        <taxon>Meloidogyninae</taxon>
        <taxon>Meloidogyne</taxon>
    </lineage>
</organism>
<proteinExistence type="predicted"/>
<dbReference type="EMBL" id="CAJEWN010002804">
    <property type="protein sequence ID" value="CAD2205341.1"/>
    <property type="molecule type" value="Genomic_DNA"/>
</dbReference>
<feature type="region of interest" description="Disordered" evidence="1">
    <location>
        <begin position="1"/>
        <end position="52"/>
    </location>
</feature>
<gene>
    <name evidence="2" type="ORF">MENT_LOCUS59145</name>
</gene>
<dbReference type="Proteomes" id="UP000580250">
    <property type="component" value="Unassembled WGS sequence"/>
</dbReference>
<evidence type="ECO:0000313" key="2">
    <source>
        <dbReference type="EMBL" id="CAD2205341.1"/>
    </source>
</evidence>
<feature type="region of interest" description="Disordered" evidence="1">
    <location>
        <begin position="67"/>
        <end position="94"/>
    </location>
</feature>
<accession>A0A6V7Y1F8</accession>
<evidence type="ECO:0000256" key="1">
    <source>
        <dbReference type="SAM" id="MobiDB-lite"/>
    </source>
</evidence>
<feature type="compositionally biased region" description="Polar residues" evidence="1">
    <location>
        <begin position="21"/>
        <end position="44"/>
    </location>
</feature>
<sequence length="147" mass="16263">MVCPILSDVSKSPKVSDPLTLRQSGFSRTIPTNDSPHSIMTSDRGSVPPQRSYGNIRLDSSYMLDGSPAPIVTATRGRPPSGRNKTARVGQDMTHPIQQKFGYGFFTKWLHSSDPTTRETITRTTSATTFPYTKAQCLFTSHRRSGR</sequence>
<name>A0A6V7Y1F8_MELEN</name>
<comment type="caution">
    <text evidence="2">The sequence shown here is derived from an EMBL/GenBank/DDBJ whole genome shotgun (WGS) entry which is preliminary data.</text>
</comment>
<reference evidence="2 3" key="1">
    <citation type="submission" date="2020-08" db="EMBL/GenBank/DDBJ databases">
        <authorList>
            <person name="Koutsovoulos G."/>
            <person name="Danchin GJ E."/>
        </authorList>
    </citation>
    <scope>NUCLEOTIDE SEQUENCE [LARGE SCALE GENOMIC DNA]</scope>
</reference>
<evidence type="ECO:0000313" key="3">
    <source>
        <dbReference type="Proteomes" id="UP000580250"/>
    </source>
</evidence>